<evidence type="ECO:0000313" key="3">
    <source>
        <dbReference type="Proteomes" id="UP001204144"/>
    </source>
</evidence>
<organism evidence="2 3">
    <name type="scientific">Lacihabitans soyangensis</name>
    <dbReference type="NCBI Taxonomy" id="869394"/>
    <lineage>
        <taxon>Bacteria</taxon>
        <taxon>Pseudomonadati</taxon>
        <taxon>Bacteroidota</taxon>
        <taxon>Cytophagia</taxon>
        <taxon>Cytophagales</taxon>
        <taxon>Leadbetterellaceae</taxon>
        <taxon>Lacihabitans</taxon>
    </lineage>
</organism>
<dbReference type="AlphaFoldDB" id="A0AAE3H497"/>
<evidence type="ECO:0000313" key="2">
    <source>
        <dbReference type="EMBL" id="MCP9763796.1"/>
    </source>
</evidence>
<accession>A0AAE3H497</accession>
<dbReference type="RefSeq" id="WP_255037564.1">
    <property type="nucleotide sequence ID" value="NZ_RJUF01000040.1"/>
</dbReference>
<dbReference type="Gene3D" id="1.10.150.320">
    <property type="entry name" value="Photosystem II 12 kDa extrinsic protein"/>
    <property type="match status" value="1"/>
</dbReference>
<reference evidence="2 3" key="1">
    <citation type="submission" date="2018-11" db="EMBL/GenBank/DDBJ databases">
        <title>Novel bacteria species description.</title>
        <authorList>
            <person name="Han J.-H."/>
        </authorList>
    </citation>
    <scope>NUCLEOTIDE SEQUENCE [LARGE SCALE GENOMIC DNA]</scope>
    <source>
        <strain evidence="2 3">KCTC23259</strain>
    </source>
</reference>
<dbReference type="SUPFAM" id="SSF47781">
    <property type="entry name" value="RuvA domain 2-like"/>
    <property type="match status" value="3"/>
</dbReference>
<dbReference type="GO" id="GO:0015628">
    <property type="term" value="P:protein secretion by the type II secretion system"/>
    <property type="evidence" value="ECO:0007669"/>
    <property type="project" value="TreeGrafter"/>
</dbReference>
<dbReference type="PANTHER" id="PTHR21180:SF32">
    <property type="entry name" value="ENDONUCLEASE_EXONUCLEASE_PHOSPHATASE FAMILY DOMAIN-CONTAINING PROTEIN 1"/>
    <property type="match status" value="1"/>
</dbReference>
<dbReference type="InterPro" id="IPR010994">
    <property type="entry name" value="RuvA_2-like"/>
</dbReference>
<feature type="transmembrane region" description="Helical" evidence="1">
    <location>
        <begin position="21"/>
        <end position="39"/>
    </location>
</feature>
<keyword evidence="1" id="KW-0812">Transmembrane</keyword>
<dbReference type="EMBL" id="RJUF01000040">
    <property type="protein sequence ID" value="MCP9763796.1"/>
    <property type="molecule type" value="Genomic_DNA"/>
</dbReference>
<protein>
    <submittedName>
        <fullName evidence="2">Helix-hairpin-helix domain-containing protein</fullName>
    </submittedName>
</protein>
<evidence type="ECO:0000256" key="1">
    <source>
        <dbReference type="SAM" id="Phobius"/>
    </source>
</evidence>
<keyword evidence="1" id="KW-0472">Membrane</keyword>
<comment type="caution">
    <text evidence="2">The sequence shown here is derived from an EMBL/GenBank/DDBJ whole genome shotgun (WGS) entry which is preliminary data.</text>
</comment>
<dbReference type="InterPro" id="IPR051675">
    <property type="entry name" value="Endo/Exo/Phosphatase_dom_1"/>
</dbReference>
<dbReference type="Pfam" id="PF12836">
    <property type="entry name" value="HHH_3"/>
    <property type="match status" value="3"/>
</dbReference>
<dbReference type="Gene3D" id="1.10.150.280">
    <property type="entry name" value="AF1531-like domain"/>
    <property type="match status" value="2"/>
</dbReference>
<dbReference type="GO" id="GO:0015627">
    <property type="term" value="C:type II protein secretion system complex"/>
    <property type="evidence" value="ECO:0007669"/>
    <property type="project" value="TreeGrafter"/>
</dbReference>
<proteinExistence type="predicted"/>
<sequence length="307" mass="35832">MKRLLNAIRDQFELTHNEAKSALLFFVIILVNLLLYYSYSAYTVNEQSEILIEDYGKTEIPESEERKSNWVDYGSSYKKSAKKVERFSFDPNVATNEQFERLGFPKYLAKTIINYRSKGGKFKYKEDLLKIYSMKPELYADIENLVSLPSKLDKKTPDFDEHRVIAEEKPAFAPKKTFTISKFDINTADTTQLMQIKGIGKVFASRIIKYRDILGGFHSIDQVGETYGLDPTVLPELKKYAVLNTKVKKIRINDLENFRHPYLRYNQVKVIVAYRKQHGNFRNTEDLKQIKILDEATISKIEPYLEF</sequence>
<dbReference type="PANTHER" id="PTHR21180">
    <property type="entry name" value="ENDONUCLEASE/EXONUCLEASE/PHOSPHATASE FAMILY DOMAIN-CONTAINING PROTEIN 1"/>
    <property type="match status" value="1"/>
</dbReference>
<keyword evidence="1" id="KW-1133">Transmembrane helix</keyword>
<name>A0AAE3H497_9BACT</name>
<keyword evidence="3" id="KW-1185">Reference proteome</keyword>
<dbReference type="Proteomes" id="UP001204144">
    <property type="component" value="Unassembled WGS sequence"/>
</dbReference>
<gene>
    <name evidence="2" type="ORF">EGI31_12610</name>
</gene>